<feature type="domain" description="HAT C-terminal dimerisation" evidence="1">
    <location>
        <begin position="155"/>
        <end position="231"/>
    </location>
</feature>
<evidence type="ECO:0000313" key="3">
    <source>
        <dbReference type="Proteomes" id="UP000281406"/>
    </source>
</evidence>
<evidence type="ECO:0000313" key="2">
    <source>
        <dbReference type="EMBL" id="ROL50111.1"/>
    </source>
</evidence>
<dbReference type="Proteomes" id="UP000281406">
    <property type="component" value="Unassembled WGS sequence"/>
</dbReference>
<proteinExistence type="predicted"/>
<dbReference type="InterPro" id="IPR008906">
    <property type="entry name" value="HATC_C_dom"/>
</dbReference>
<dbReference type="AlphaFoldDB" id="A0A3N0YW19"/>
<dbReference type="InterPro" id="IPR012337">
    <property type="entry name" value="RNaseH-like_sf"/>
</dbReference>
<organism evidence="2 3">
    <name type="scientific">Anabarilius grahami</name>
    <name type="common">Kanglang fish</name>
    <name type="synonym">Barilius grahami</name>
    <dbReference type="NCBI Taxonomy" id="495550"/>
    <lineage>
        <taxon>Eukaryota</taxon>
        <taxon>Metazoa</taxon>
        <taxon>Chordata</taxon>
        <taxon>Craniata</taxon>
        <taxon>Vertebrata</taxon>
        <taxon>Euteleostomi</taxon>
        <taxon>Actinopterygii</taxon>
        <taxon>Neopterygii</taxon>
        <taxon>Teleostei</taxon>
        <taxon>Ostariophysi</taxon>
        <taxon>Cypriniformes</taxon>
        <taxon>Xenocyprididae</taxon>
        <taxon>Xenocypridinae</taxon>
        <taxon>Xenocypridinae incertae sedis</taxon>
        <taxon>Anabarilius</taxon>
    </lineage>
</organism>
<comment type="caution">
    <text evidence="2">The sequence shown here is derived from an EMBL/GenBank/DDBJ whole genome shotgun (WGS) entry which is preliminary data.</text>
</comment>
<keyword evidence="3" id="KW-1185">Reference proteome</keyword>
<dbReference type="Pfam" id="PF05699">
    <property type="entry name" value="Dimer_Tnp_hAT"/>
    <property type="match status" value="1"/>
</dbReference>
<dbReference type="EMBL" id="RJVU01022182">
    <property type="protein sequence ID" value="ROL50111.1"/>
    <property type="molecule type" value="Genomic_DNA"/>
</dbReference>
<evidence type="ECO:0000259" key="1">
    <source>
        <dbReference type="Pfam" id="PF05699"/>
    </source>
</evidence>
<dbReference type="GO" id="GO:0046983">
    <property type="term" value="F:protein dimerization activity"/>
    <property type="evidence" value="ECO:0007669"/>
    <property type="project" value="InterPro"/>
</dbReference>
<name>A0A3N0YW19_ANAGA</name>
<dbReference type="OrthoDB" id="5978586at2759"/>
<dbReference type="SUPFAM" id="SSF53098">
    <property type="entry name" value="Ribonuclease H-like"/>
    <property type="match status" value="1"/>
</dbReference>
<sequence length="445" mass="49543">MAVKNILQLETEEKVQTLTLKLTFISETCSKLMTALTILEGTHRPTAVSAYNVMEDLGSYLVNGTAKTCGYGPKTDELLRKMGFQEKKDVLDNLHDAFNLAFTKFSKHWDTHPARDVYRMARVFDPRQAPAMKKQIEAYSTHKPLANPSAELSEQWLAYQQCVSRDPLPTDMELANYWRGLSARFPRDAEVAVAFIYFPVSSVDCERSFSKYKTLLTDKRETLTELNTKRLGIMYFNGDVSDSRRGASELAGPSGHLIILIGCSATATCWFGKVFHRTQAQNGRATRPSGVERRFATTHLLFADPRRSLLTWKKLAALETALPPSKRPCSAPAGSPDSQRLALADCRLRAVDEPPPPAPAPVSARLLPPSGASRAFPAVYDRFQSTFLSGFHRLRSSPFKSHSIAVFTAPPAFPNAPPLHYVQGPSAGRRWPWRVRRMLGQAPCG</sequence>
<protein>
    <recommendedName>
        <fullName evidence="1">HAT C-terminal dimerisation domain-containing protein</fullName>
    </recommendedName>
</protein>
<accession>A0A3N0YW19</accession>
<reference evidence="2 3" key="1">
    <citation type="submission" date="2018-10" db="EMBL/GenBank/DDBJ databases">
        <title>Genome assembly for a Yunnan-Guizhou Plateau 3E fish, Anabarilius grahami (Regan), and its evolutionary and genetic applications.</title>
        <authorList>
            <person name="Jiang W."/>
        </authorList>
    </citation>
    <scope>NUCLEOTIDE SEQUENCE [LARGE SCALE GENOMIC DNA]</scope>
    <source>
        <strain evidence="2">AG-KIZ</strain>
        <tissue evidence="2">Muscle</tissue>
    </source>
</reference>
<gene>
    <name evidence="2" type="ORF">DPX16_15152</name>
</gene>